<feature type="region of interest" description="Disordered" evidence="5">
    <location>
        <begin position="1053"/>
        <end position="1073"/>
    </location>
</feature>
<evidence type="ECO:0000256" key="5">
    <source>
        <dbReference type="SAM" id="MobiDB-lite"/>
    </source>
</evidence>
<dbReference type="InterPro" id="IPR029175">
    <property type="entry name" value="EXOC2/Sec5"/>
</dbReference>
<accession>A0ABR2Z1S1</accession>
<keyword evidence="3 4" id="KW-0268">Exocytosis</keyword>
<proteinExistence type="inferred from homology"/>
<dbReference type="EMBL" id="JALJOT010000002">
    <property type="protein sequence ID" value="KAK9917910.1"/>
    <property type="molecule type" value="Genomic_DNA"/>
</dbReference>
<dbReference type="PANTHER" id="PTHR13043:SF1">
    <property type="entry name" value="EXOCYST COMPLEX COMPONENT 2"/>
    <property type="match status" value="1"/>
</dbReference>
<sequence length="1073" mass="116220">MQARNTYDRSAIFAGYTGPSSSFKQTPAIPEDDYYEDDIEEDDDSQEAGGTPQGSRGAQEPFFDGPAAWEEVDTEELERIAVNIMRSVVPSTENLEVGARLAMQAAAMEADNQDPLGLGRIDTRQLALVRAEHRVLSRMKSTMRTTTLSTSEGIAMRRNIESARQVADIHGGNFGDGGQSLEDMAGSRKKITTLENIQRRGIKLENIQGKNARPGNPNLASLRTRVMPTHEKFDSNLYLGFVHWETSLADLQTGRDNLQAGLQERTGQLKALVKENFDHFISCKTTIDDIHKRLRDAESGHAGGNSSYVSTNDVIDTVSEVKKVAGQAFDELVQRAAACDRIRGVLALLKRYENLFRLPTRIRQASERGLYDQVINEYKKARVLMADSAATNKSGVWQSLFHEVEKGVSDMANTLLGALRNPRTTPSEATDACKHLLLLQAEGAPCMEHCDPIQLYLTTQERHVHSLLETAAEEHMVRLRGITQRAADQAASDARFKELQHVEEASVLVDSKQAGAASGESTTAEGLWARYATRLTSIVVRHLRADYWHMPPEKEQALTGISEAAKGHTVKSRAKRSLIYDNLLKEYSDKITSALTQLAGEGRSKEVFLAAVREAVVGMTKLCGFNAPPSAYITLQQLLETVSGLAIGQMVAERATLVMRMSELEDWDIVAASHKTGSPVSAMPGRLRAVVCAGMEQVQAVLVEAKRAEAVVPNHRFNTLGTAAAALRSAFFDSFTSFAVATDKLSSEIATFKPSNSIDASGETAATAAAAEDDGIGADRRVLVLLSNCAFVRGNIMPSFAGRFRGLLTADKGEQECQNLCLECSEDIKQVEQRLASAYTESKAAALTDVIEEFFFDDGSFWEAAPLPTDVRDVTYEFLATMVAVEAEAYSNAPGLLRRVLAELLQHTLATFSTVLANELPEINLGGTLQLLVDLNFIAGAFSPLVKASHEAVIAATRERIVNQALDIVAGETHTEEPDPLVDQLDGWLEAAEAVGRRGVDAAGESPADRLQRACRAIAIAALKDSRMNLSCFRESSDAAAASGSFAVASSVASGQSARSAASIRSASSSGAG</sequence>
<comment type="caution">
    <text evidence="7">The sequence shown here is derived from an EMBL/GenBank/DDBJ whole genome shotgun (WGS) entry which is preliminary data.</text>
</comment>
<evidence type="ECO:0000256" key="2">
    <source>
        <dbReference type="ARBA" id="ARBA00022448"/>
    </source>
</evidence>
<protein>
    <recommendedName>
        <fullName evidence="4">Exocyst complex component SEC5</fullName>
    </recommendedName>
</protein>
<feature type="domain" description="Exocyst complex component EXOC2/Sec5 N-terminal" evidence="6">
    <location>
        <begin position="222"/>
        <end position="965"/>
    </location>
</feature>
<evidence type="ECO:0000256" key="1">
    <source>
        <dbReference type="ARBA" id="ARBA00010578"/>
    </source>
</evidence>
<dbReference type="Proteomes" id="UP001491310">
    <property type="component" value="Unassembled WGS sequence"/>
</dbReference>
<keyword evidence="8" id="KW-1185">Reference proteome</keyword>
<feature type="region of interest" description="Disordered" evidence="5">
    <location>
        <begin position="1"/>
        <end position="63"/>
    </location>
</feature>
<evidence type="ECO:0000313" key="7">
    <source>
        <dbReference type="EMBL" id="KAK9917910.1"/>
    </source>
</evidence>
<comment type="function">
    <text evidence="4">Component of the exocyst complex involved in the docking of exocytic vesicles with fusion sites on the plasma membrane.</text>
</comment>
<reference evidence="7 8" key="1">
    <citation type="journal article" date="2024" name="Nat. Commun.">
        <title>Phylogenomics reveals the evolutionary origins of lichenization in chlorophyte algae.</title>
        <authorList>
            <person name="Puginier C."/>
            <person name="Libourel C."/>
            <person name="Otte J."/>
            <person name="Skaloud P."/>
            <person name="Haon M."/>
            <person name="Grisel S."/>
            <person name="Petersen M."/>
            <person name="Berrin J.G."/>
            <person name="Delaux P.M."/>
            <person name="Dal Grande F."/>
            <person name="Keller J."/>
        </authorList>
    </citation>
    <scope>NUCLEOTIDE SEQUENCE [LARGE SCALE GENOMIC DNA]</scope>
    <source>
        <strain evidence="7 8">SAG 216-7</strain>
    </source>
</reference>
<dbReference type="InterPro" id="IPR039481">
    <property type="entry name" value="EXOC2/Sec5_N_dom"/>
</dbReference>
<evidence type="ECO:0000256" key="4">
    <source>
        <dbReference type="RuleBase" id="RU365069"/>
    </source>
</evidence>
<evidence type="ECO:0000313" key="8">
    <source>
        <dbReference type="Proteomes" id="UP001491310"/>
    </source>
</evidence>
<evidence type="ECO:0000259" key="6">
    <source>
        <dbReference type="Pfam" id="PF15469"/>
    </source>
</evidence>
<dbReference type="Pfam" id="PF15469">
    <property type="entry name" value="Sec5"/>
    <property type="match status" value="1"/>
</dbReference>
<comment type="subunit">
    <text evidence="4">Component of the exocyst complex.</text>
</comment>
<feature type="compositionally biased region" description="Acidic residues" evidence="5">
    <location>
        <begin position="30"/>
        <end position="46"/>
    </location>
</feature>
<keyword evidence="2 4" id="KW-0813">Transport</keyword>
<comment type="similarity">
    <text evidence="1 4">Belongs to the SEC5 family.</text>
</comment>
<name>A0ABR2Z1S1_9CHLO</name>
<evidence type="ECO:0000256" key="3">
    <source>
        <dbReference type="ARBA" id="ARBA00022483"/>
    </source>
</evidence>
<dbReference type="PANTHER" id="PTHR13043">
    <property type="entry name" value="EXOCYST COMPLEX COMPONENT SEC5"/>
    <property type="match status" value="1"/>
</dbReference>
<organism evidence="7 8">
    <name type="scientific">Coccomyxa subellipsoidea</name>
    <dbReference type="NCBI Taxonomy" id="248742"/>
    <lineage>
        <taxon>Eukaryota</taxon>
        <taxon>Viridiplantae</taxon>
        <taxon>Chlorophyta</taxon>
        <taxon>core chlorophytes</taxon>
        <taxon>Trebouxiophyceae</taxon>
        <taxon>Trebouxiophyceae incertae sedis</taxon>
        <taxon>Coccomyxaceae</taxon>
        <taxon>Coccomyxa</taxon>
    </lineage>
</organism>
<gene>
    <name evidence="7" type="ORF">WJX75_009504</name>
</gene>
<keyword evidence="4" id="KW-0653">Protein transport</keyword>